<comment type="subcellular location">
    <subcellularLocation>
        <location evidence="5">Cell membrane</location>
        <topology evidence="5">Multi-pass membrane protein</topology>
    </subcellularLocation>
</comment>
<dbReference type="GO" id="GO:0005576">
    <property type="term" value="C:extracellular region"/>
    <property type="evidence" value="ECO:0007669"/>
    <property type="project" value="TreeGrafter"/>
</dbReference>
<sequence length="1047" mass="118954">MVNKAIAKSLSQWGLPRRGWLILGLLLLTLIFFDAIVNLQAERLWFIEVNYLEVFWLRLRSQLLLGIVPIFLTLFFTWGNLTLADRAKPLEPPSDRPSRIRSMGLIGLLLVGGTLSFLVGVQLLYQGQIARDFWRETTTLYDSATLLPLWPKLQLFAVIGQILITQPWLLLALGISTVAFLIYPRQLGRLAAVLMSLGYGLILAKQWPSVLLALNPVPYDRVDPLFNRDISFYIFRLPVLQLAEFWVVGTLFFTLVSVYLVYLLTENTLSQGRFYGFSPPQQQHLYALAGLLFLATSFSHWLGRYEVLYSQEGVVYGAGYTHIHVLLPMNWALTILSVGLGLVFLGRGLLWTPGHGKPRVKSAPDPEAPLGWWAGVGRTSLLVKGICGYLVITLLGLVVAPAVVQRLVVQPNELQRERPYIVNSIALTRAAFDLDVIDSEPFDPSGDLTVEDLDQNDLTLENIRLWGTRPLLESNRQLQQIRLYYEFKDADFDRYSILNQERRSERRQVMMSARELNYERVPEIAKTWVNEHLVYTHGYGFTMSPVNTAGPDGLPNYFVRGIDNIPSSEAVRASIPIGDPRFYFGELTDTYIMTNTRVLELDYPSGNENIYTTYLGRGGINLEDGWRRLLFARHLLDWRMLFTEDFTDDTRLLFRRNIADRVQAIAPFLRFDTDPYLVTANIGDASSQWGTGIDHGSRPPASVSFEDFLDRDPNLTLENFTTQTGENYLYWIIDAYTISGRYPYSDPGSNDFNYIRNSVKVVVDAFNGSISFFVAEPTDPIIQTWSRLLPNMFESLEAMPSTLRAHIRYPQDLFSVQAESLMTYHMTDPQVFYNREDQWRAPSEIYANESQQVEPYYLIMKLPQEETEEFVLLRLFTPAQRNNLIAWLAARSDGDRYGKRLLYRFPKQELVFGPEQIEARINQDPEISQRISLWDTQGSRAQQGNLLVIPIERSLIYVEPLYLVAEQNQLPTLTRVIMVYQNRIAMAPTLSAVLSAVFLQAPQEAAPILRDLGEVAPDDDPLPGLLDLDPAPGAPADLEGLGLPDGG</sequence>
<evidence type="ECO:0000256" key="1">
    <source>
        <dbReference type="ARBA" id="ARBA00022475"/>
    </source>
</evidence>
<feature type="compositionally biased region" description="Low complexity" evidence="6">
    <location>
        <begin position="1022"/>
        <end position="1047"/>
    </location>
</feature>
<dbReference type="InterPro" id="IPR005372">
    <property type="entry name" value="UPF0182"/>
</dbReference>
<feature type="transmembrane region" description="Helical" evidence="5">
    <location>
        <begin position="104"/>
        <end position="125"/>
    </location>
</feature>
<evidence type="ECO:0000313" key="7">
    <source>
        <dbReference type="EMBL" id="PZO45266.1"/>
    </source>
</evidence>
<evidence type="ECO:0000256" key="2">
    <source>
        <dbReference type="ARBA" id="ARBA00022692"/>
    </source>
</evidence>
<comment type="caution">
    <text evidence="7">The sequence shown here is derived from an EMBL/GenBank/DDBJ whole genome shotgun (WGS) entry which is preliminary data.</text>
</comment>
<dbReference type="Proteomes" id="UP000249081">
    <property type="component" value="Unassembled WGS sequence"/>
</dbReference>
<accession>A0A2W4WK38</accession>
<evidence type="ECO:0000256" key="6">
    <source>
        <dbReference type="SAM" id="MobiDB-lite"/>
    </source>
</evidence>
<keyword evidence="2 5" id="KW-0812">Transmembrane</keyword>
<proteinExistence type="inferred from homology"/>
<protein>
    <recommendedName>
        <fullName evidence="5">UPF0182 protein DCF17_02390</fullName>
    </recommendedName>
</protein>
<dbReference type="PANTHER" id="PTHR39344">
    <property type="entry name" value="UPF0182 PROTEIN SLL1060"/>
    <property type="match status" value="1"/>
</dbReference>
<dbReference type="Pfam" id="PF03699">
    <property type="entry name" value="UPF0182"/>
    <property type="match status" value="1"/>
</dbReference>
<evidence type="ECO:0000313" key="8">
    <source>
        <dbReference type="Proteomes" id="UP000249081"/>
    </source>
</evidence>
<feature type="region of interest" description="Disordered" evidence="6">
    <location>
        <begin position="1013"/>
        <end position="1047"/>
    </location>
</feature>
<evidence type="ECO:0000256" key="4">
    <source>
        <dbReference type="ARBA" id="ARBA00023136"/>
    </source>
</evidence>
<evidence type="ECO:0000256" key="5">
    <source>
        <dbReference type="HAMAP-Rule" id="MF_01600"/>
    </source>
</evidence>
<keyword evidence="3 5" id="KW-1133">Transmembrane helix</keyword>
<dbReference type="GO" id="GO:0005886">
    <property type="term" value="C:plasma membrane"/>
    <property type="evidence" value="ECO:0007669"/>
    <property type="project" value="UniProtKB-SubCell"/>
</dbReference>
<dbReference type="PANTHER" id="PTHR39344:SF1">
    <property type="entry name" value="UPF0182 PROTEIN SLL1060"/>
    <property type="match status" value="1"/>
</dbReference>
<dbReference type="EMBL" id="QBMN01000009">
    <property type="protein sequence ID" value="PZO45266.1"/>
    <property type="molecule type" value="Genomic_DNA"/>
</dbReference>
<comment type="similarity">
    <text evidence="5">Belongs to the UPF0182 family.</text>
</comment>
<gene>
    <name evidence="7" type="ORF">DCF17_02390</name>
</gene>
<feature type="transmembrane region" description="Helical" evidence="5">
    <location>
        <begin position="245"/>
        <end position="264"/>
    </location>
</feature>
<feature type="transmembrane region" description="Helical" evidence="5">
    <location>
        <begin position="323"/>
        <end position="345"/>
    </location>
</feature>
<reference evidence="7 8" key="2">
    <citation type="submission" date="2018-06" db="EMBL/GenBank/DDBJ databases">
        <title>Metagenomic assembly of (sub)arctic Cyanobacteria and their associated microbiome from non-axenic cultures.</title>
        <authorList>
            <person name="Baurain D."/>
        </authorList>
    </citation>
    <scope>NUCLEOTIDE SEQUENCE [LARGE SCALE GENOMIC DNA]</scope>
    <source>
        <strain evidence="7">ULC041bin1</strain>
    </source>
</reference>
<name>A0A2W4WK38_9CYAN</name>
<dbReference type="AlphaFoldDB" id="A0A2W4WK38"/>
<keyword evidence="4 5" id="KW-0472">Membrane</keyword>
<dbReference type="HAMAP" id="MF_01600">
    <property type="entry name" value="UPF0182"/>
    <property type="match status" value="1"/>
</dbReference>
<feature type="transmembrane region" description="Helical" evidence="5">
    <location>
        <begin position="386"/>
        <end position="404"/>
    </location>
</feature>
<feature type="transmembrane region" description="Helical" evidence="5">
    <location>
        <begin position="61"/>
        <end position="83"/>
    </location>
</feature>
<organism evidence="7 8">
    <name type="scientific">Shackletoniella antarctica</name>
    <dbReference type="NCBI Taxonomy" id="268115"/>
    <lineage>
        <taxon>Bacteria</taxon>
        <taxon>Bacillati</taxon>
        <taxon>Cyanobacteriota</taxon>
        <taxon>Cyanophyceae</taxon>
        <taxon>Oculatellales</taxon>
        <taxon>Oculatellaceae</taxon>
        <taxon>Shackletoniella</taxon>
    </lineage>
</organism>
<keyword evidence="1 5" id="KW-1003">Cell membrane</keyword>
<feature type="transmembrane region" description="Helical" evidence="5">
    <location>
        <begin position="20"/>
        <end position="41"/>
    </location>
</feature>
<feature type="transmembrane region" description="Helical" evidence="5">
    <location>
        <begin position="190"/>
        <end position="207"/>
    </location>
</feature>
<feature type="transmembrane region" description="Helical" evidence="5">
    <location>
        <begin position="285"/>
        <end position="303"/>
    </location>
</feature>
<reference evidence="8" key="1">
    <citation type="submission" date="2018-04" db="EMBL/GenBank/DDBJ databases">
        <authorList>
            <person name="Cornet L."/>
        </authorList>
    </citation>
    <scope>NUCLEOTIDE SEQUENCE [LARGE SCALE GENOMIC DNA]</scope>
</reference>
<evidence type="ECO:0000256" key="3">
    <source>
        <dbReference type="ARBA" id="ARBA00022989"/>
    </source>
</evidence>
<feature type="transmembrane region" description="Helical" evidence="5">
    <location>
        <begin position="155"/>
        <end position="183"/>
    </location>
</feature>